<evidence type="ECO:0000313" key="9">
    <source>
        <dbReference type="Proteomes" id="UP000094527"/>
    </source>
</evidence>
<evidence type="ECO:0000256" key="1">
    <source>
        <dbReference type="ARBA" id="ARBA00010617"/>
    </source>
</evidence>
<dbReference type="InterPro" id="IPR002401">
    <property type="entry name" value="Cyt_P450_E_grp-I"/>
</dbReference>
<dbReference type="SUPFAM" id="SSF48264">
    <property type="entry name" value="Cytochrome P450"/>
    <property type="match status" value="1"/>
</dbReference>
<comment type="caution">
    <text evidence="8">The sequence shown here is derived from an EMBL/GenBank/DDBJ whole genome shotgun (WGS) entry which is preliminary data.</text>
</comment>
<dbReference type="InterPro" id="IPR036396">
    <property type="entry name" value="Cyt_P450_sf"/>
</dbReference>
<keyword evidence="3 5" id="KW-0408">Iron</keyword>
<feature type="binding site" description="axial binding residue" evidence="5">
    <location>
        <position position="114"/>
    </location>
    <ligand>
        <name>heme</name>
        <dbReference type="ChEBI" id="CHEBI:30413"/>
    </ligand>
    <ligandPart>
        <name>Fe</name>
        <dbReference type="ChEBI" id="CHEBI:18248"/>
    </ligandPart>
</feature>
<keyword evidence="4 6" id="KW-0503">Monooxygenase</keyword>
<dbReference type="EMBL" id="LJIJ01000211">
    <property type="protein sequence ID" value="ODN00380.1"/>
    <property type="molecule type" value="Genomic_DNA"/>
</dbReference>
<evidence type="ECO:0000256" key="2">
    <source>
        <dbReference type="ARBA" id="ARBA00022723"/>
    </source>
</evidence>
<dbReference type="GO" id="GO:0016712">
    <property type="term" value="F:oxidoreductase activity, acting on paired donors, with incorporation or reduction of molecular oxygen, reduced flavin or flavoprotein as one donor, and incorporation of one atom of oxygen"/>
    <property type="evidence" value="ECO:0007669"/>
    <property type="project" value="TreeGrafter"/>
</dbReference>
<dbReference type="Proteomes" id="UP000094527">
    <property type="component" value="Unassembled WGS sequence"/>
</dbReference>
<dbReference type="GO" id="GO:0008395">
    <property type="term" value="F:steroid hydroxylase activity"/>
    <property type="evidence" value="ECO:0007669"/>
    <property type="project" value="TreeGrafter"/>
</dbReference>
<gene>
    <name evidence="8" type="ORF">Ocin01_06301</name>
</gene>
<dbReference type="GO" id="GO:0006082">
    <property type="term" value="P:organic acid metabolic process"/>
    <property type="evidence" value="ECO:0007669"/>
    <property type="project" value="TreeGrafter"/>
</dbReference>
<evidence type="ECO:0000313" key="8">
    <source>
        <dbReference type="EMBL" id="ODN00380.1"/>
    </source>
</evidence>
<evidence type="ECO:0000256" key="5">
    <source>
        <dbReference type="PIRSR" id="PIRSR602401-1"/>
    </source>
</evidence>
<dbReference type="GO" id="GO:0006805">
    <property type="term" value="P:xenobiotic metabolic process"/>
    <property type="evidence" value="ECO:0007669"/>
    <property type="project" value="TreeGrafter"/>
</dbReference>
<evidence type="ECO:0000256" key="7">
    <source>
        <dbReference type="SAM" id="MobiDB-lite"/>
    </source>
</evidence>
<dbReference type="InterPro" id="IPR050182">
    <property type="entry name" value="Cytochrome_P450_fam2"/>
</dbReference>
<reference evidence="8 9" key="1">
    <citation type="journal article" date="2016" name="Genome Biol. Evol.">
        <title>Gene Family Evolution Reflects Adaptation to Soil Environmental Stressors in the Genome of the Collembolan Orchesella cincta.</title>
        <authorList>
            <person name="Faddeeva-Vakhrusheva A."/>
            <person name="Derks M.F."/>
            <person name="Anvar S.Y."/>
            <person name="Agamennone V."/>
            <person name="Suring W."/>
            <person name="Smit S."/>
            <person name="van Straalen N.M."/>
            <person name="Roelofs D."/>
        </authorList>
    </citation>
    <scope>NUCLEOTIDE SEQUENCE [LARGE SCALE GENOMIC DNA]</scope>
    <source>
        <tissue evidence="8">Mixed pool</tissue>
    </source>
</reference>
<dbReference type="GO" id="GO:0005737">
    <property type="term" value="C:cytoplasm"/>
    <property type="evidence" value="ECO:0007669"/>
    <property type="project" value="TreeGrafter"/>
</dbReference>
<organism evidence="8 9">
    <name type="scientific">Orchesella cincta</name>
    <name type="common">Springtail</name>
    <name type="synonym">Podura cincta</name>
    <dbReference type="NCBI Taxonomy" id="48709"/>
    <lineage>
        <taxon>Eukaryota</taxon>
        <taxon>Metazoa</taxon>
        <taxon>Ecdysozoa</taxon>
        <taxon>Arthropoda</taxon>
        <taxon>Hexapoda</taxon>
        <taxon>Collembola</taxon>
        <taxon>Entomobryomorpha</taxon>
        <taxon>Entomobryoidea</taxon>
        <taxon>Orchesellidae</taxon>
        <taxon>Orchesellinae</taxon>
        <taxon>Orchesella</taxon>
    </lineage>
</organism>
<feature type="region of interest" description="Disordered" evidence="7">
    <location>
        <begin position="1"/>
        <end position="20"/>
    </location>
</feature>
<dbReference type="PRINTS" id="PR00385">
    <property type="entry name" value="P450"/>
</dbReference>
<feature type="compositionally biased region" description="Polar residues" evidence="7">
    <location>
        <begin position="9"/>
        <end position="19"/>
    </location>
</feature>
<proteinExistence type="inferred from homology"/>
<name>A0A1D2N522_ORCCI</name>
<dbReference type="InterPro" id="IPR017972">
    <property type="entry name" value="Cyt_P450_CS"/>
</dbReference>
<keyword evidence="2 5" id="KW-0479">Metal-binding</keyword>
<dbReference type="Pfam" id="PF00067">
    <property type="entry name" value="p450"/>
    <property type="match status" value="1"/>
</dbReference>
<keyword evidence="5 6" id="KW-0349">Heme</keyword>
<dbReference type="PANTHER" id="PTHR24300">
    <property type="entry name" value="CYTOCHROME P450 508A4-RELATED"/>
    <property type="match status" value="1"/>
</dbReference>
<accession>A0A1D2N522</accession>
<evidence type="ECO:0000256" key="4">
    <source>
        <dbReference type="ARBA" id="ARBA00023033"/>
    </source>
</evidence>
<dbReference type="InterPro" id="IPR001128">
    <property type="entry name" value="Cyt_P450"/>
</dbReference>
<dbReference type="STRING" id="48709.A0A1D2N522"/>
<evidence type="ECO:0000256" key="6">
    <source>
        <dbReference type="RuleBase" id="RU000461"/>
    </source>
</evidence>
<keyword evidence="6" id="KW-0560">Oxidoreductase</keyword>
<protein>
    <submittedName>
        <fullName evidence="8">Cytochrome P450 2D4</fullName>
    </submittedName>
</protein>
<sequence>MQKEIDTVVGTSRQPSLTDRPNLPYTEAVIMEVLRLSNVFPNGVMHRMLDDFEFHGFLFPKGVTVISNLYKILHDPEIWGDADTFRPERFLSEDGKKLVKHEAFVPFSVGKRQCLGESLARDTLFLIITCIFQKYTIISDPEKPIPDFEPPPGFLHETKHFKFLVKNREP</sequence>
<dbReference type="OrthoDB" id="3934656at2759"/>
<dbReference type="PANTHER" id="PTHR24300:SF403">
    <property type="entry name" value="CYTOCHROME P450 306A1"/>
    <property type="match status" value="1"/>
</dbReference>
<comment type="cofactor">
    <cofactor evidence="5">
        <name>heme</name>
        <dbReference type="ChEBI" id="CHEBI:30413"/>
    </cofactor>
</comment>
<dbReference type="OMA" id="HTQEIRF"/>
<dbReference type="PROSITE" id="PS00086">
    <property type="entry name" value="CYTOCHROME_P450"/>
    <property type="match status" value="1"/>
</dbReference>
<keyword evidence="9" id="KW-1185">Reference proteome</keyword>
<dbReference type="PRINTS" id="PR00463">
    <property type="entry name" value="EP450I"/>
</dbReference>
<dbReference type="Gene3D" id="1.10.630.10">
    <property type="entry name" value="Cytochrome P450"/>
    <property type="match status" value="1"/>
</dbReference>
<dbReference type="GO" id="GO:0005506">
    <property type="term" value="F:iron ion binding"/>
    <property type="evidence" value="ECO:0007669"/>
    <property type="project" value="InterPro"/>
</dbReference>
<dbReference type="AlphaFoldDB" id="A0A1D2N522"/>
<evidence type="ECO:0000256" key="3">
    <source>
        <dbReference type="ARBA" id="ARBA00023004"/>
    </source>
</evidence>
<comment type="similarity">
    <text evidence="1 6">Belongs to the cytochrome P450 family.</text>
</comment>
<dbReference type="GO" id="GO:0020037">
    <property type="term" value="F:heme binding"/>
    <property type="evidence" value="ECO:0007669"/>
    <property type="project" value="InterPro"/>
</dbReference>